<dbReference type="EMBL" id="CAJQUM010000001">
    <property type="protein sequence ID" value="CAG4882411.1"/>
    <property type="molecule type" value="Genomic_DNA"/>
</dbReference>
<dbReference type="GO" id="GO:0005886">
    <property type="term" value="C:plasma membrane"/>
    <property type="evidence" value="ECO:0007669"/>
    <property type="project" value="TreeGrafter"/>
</dbReference>
<name>A0A916N8C0_9PROT</name>
<comment type="caution">
    <text evidence="2">The sequence shown here is derived from an EMBL/GenBank/DDBJ whole genome shotgun (WGS) entry which is preliminary data.</text>
</comment>
<accession>A0A916N8C0</accession>
<organism evidence="2 3">
    <name type="scientific">Georgfuchsia toluolica</name>
    <dbReference type="NCBI Taxonomy" id="424218"/>
    <lineage>
        <taxon>Bacteria</taxon>
        <taxon>Pseudomonadati</taxon>
        <taxon>Pseudomonadota</taxon>
        <taxon>Betaproteobacteria</taxon>
        <taxon>Nitrosomonadales</taxon>
        <taxon>Sterolibacteriaceae</taxon>
        <taxon>Georgfuchsia</taxon>
    </lineage>
</organism>
<feature type="domain" description="AsmA" evidence="1">
    <location>
        <begin position="12"/>
        <end position="139"/>
    </location>
</feature>
<dbReference type="Pfam" id="PF05170">
    <property type="entry name" value="AsmA"/>
    <property type="match status" value="1"/>
</dbReference>
<dbReference type="GO" id="GO:0090313">
    <property type="term" value="P:regulation of protein targeting to membrane"/>
    <property type="evidence" value="ECO:0007669"/>
    <property type="project" value="TreeGrafter"/>
</dbReference>
<protein>
    <recommendedName>
        <fullName evidence="1">AsmA domain-containing protein</fullName>
    </recommendedName>
</protein>
<dbReference type="PANTHER" id="PTHR30441">
    <property type="entry name" value="DUF748 DOMAIN-CONTAINING PROTEIN"/>
    <property type="match status" value="1"/>
</dbReference>
<dbReference type="AlphaFoldDB" id="A0A916N8C0"/>
<gene>
    <name evidence="2" type="ORF">GTOL_10293</name>
</gene>
<proteinExistence type="predicted"/>
<reference evidence="2" key="1">
    <citation type="submission" date="2021-04" db="EMBL/GenBank/DDBJ databases">
        <authorList>
            <person name="Hornung B."/>
        </authorList>
    </citation>
    <scope>NUCLEOTIDE SEQUENCE</scope>
    <source>
        <strain evidence="2">G5G6</strain>
    </source>
</reference>
<evidence type="ECO:0000313" key="3">
    <source>
        <dbReference type="Proteomes" id="UP000742786"/>
    </source>
</evidence>
<dbReference type="RefSeq" id="WP_343213219.1">
    <property type="nucleotide sequence ID" value="NZ_CAJQUM010000001.1"/>
</dbReference>
<evidence type="ECO:0000259" key="1">
    <source>
        <dbReference type="Pfam" id="PF05170"/>
    </source>
</evidence>
<evidence type="ECO:0000313" key="2">
    <source>
        <dbReference type="EMBL" id="CAG4882411.1"/>
    </source>
</evidence>
<dbReference type="Proteomes" id="UP000742786">
    <property type="component" value="Unassembled WGS sequence"/>
</dbReference>
<keyword evidence="3" id="KW-1185">Reference proteome</keyword>
<dbReference type="InterPro" id="IPR007844">
    <property type="entry name" value="AsmA"/>
</dbReference>
<sequence>MMLSRTFKWTAVLLLVPVLLAVLCIVFFPWNMLREPIERLASEKTGRALVINGDLKAKLGWSLPRIHADAVSFANPGWAREKQMVTADAVEIVIDLPQLLRKKIVLSEVWLEHPVIFLEQGSAGRKNWLLDINQQDEGARIRIDRLTLDKGHLGYDASWLRRCRTEDQYPRTAIDIARAVNRH</sequence>
<dbReference type="InterPro" id="IPR052894">
    <property type="entry name" value="AsmA-related"/>
</dbReference>
<dbReference type="PANTHER" id="PTHR30441:SF4">
    <property type="entry name" value="PROTEIN ASMA"/>
    <property type="match status" value="1"/>
</dbReference>